<reference evidence="1" key="1">
    <citation type="submission" date="2020-07" db="EMBL/GenBank/DDBJ databases">
        <title>Huge and variable diversity of episymbiotic CPR bacteria and DPANN archaea in groundwater ecosystems.</title>
        <authorList>
            <person name="He C.Y."/>
            <person name="Keren R."/>
            <person name="Whittaker M."/>
            <person name="Farag I.F."/>
            <person name="Doudna J."/>
            <person name="Cate J.H.D."/>
            <person name="Banfield J.F."/>
        </authorList>
    </citation>
    <scope>NUCLEOTIDE SEQUENCE</scope>
    <source>
        <strain evidence="1">NC_groundwater_1813_Pr3_B-0.1um_71_17</strain>
    </source>
</reference>
<dbReference type="EMBL" id="JACRIW010000050">
    <property type="protein sequence ID" value="MBI5169375.1"/>
    <property type="molecule type" value="Genomic_DNA"/>
</dbReference>
<evidence type="ECO:0000313" key="2">
    <source>
        <dbReference type="Proteomes" id="UP000696931"/>
    </source>
</evidence>
<dbReference type="AlphaFoldDB" id="A0A933W1T2"/>
<accession>A0A933W1T2</accession>
<dbReference type="Proteomes" id="UP000696931">
    <property type="component" value="Unassembled WGS sequence"/>
</dbReference>
<comment type="caution">
    <text evidence="1">The sequence shown here is derived from an EMBL/GenBank/DDBJ whole genome shotgun (WGS) entry which is preliminary data.</text>
</comment>
<gene>
    <name evidence="1" type="ORF">HZA61_07810</name>
</gene>
<protein>
    <submittedName>
        <fullName evidence="1">Uncharacterized protein</fullName>
    </submittedName>
</protein>
<feature type="non-terminal residue" evidence="1">
    <location>
        <position position="337"/>
    </location>
</feature>
<organism evidence="1 2">
    <name type="scientific">Eiseniibacteriota bacterium</name>
    <dbReference type="NCBI Taxonomy" id="2212470"/>
    <lineage>
        <taxon>Bacteria</taxon>
        <taxon>Candidatus Eiseniibacteriota</taxon>
    </lineage>
</organism>
<proteinExistence type="predicted"/>
<sequence length="337" mass="33860">MPVLHAPAPRMHRLRAGARPGVLAAIACALALAAFAAPRRAEAGWGLTGIPATRAPRAQSRPAAVSDGAGGMLLAWLDHRSGYNVDVYAQRVLPVGSIGTNWSPDGNALTHVTCTKSDLALASDGAGGAIAVWADVRCPGNGVARVYAQRVRSTGAIDPAWPADARALCSTTALQDKPAIAPDGAGGAFVVWNDRRTGVAALYATRVLADGAIAPGWPDSGLRVAPLTRDTCAAVVAADGTGGALVAWVAPGPAADTIHVQRLTASGAPATGWPAAGALACTAPGRREALALTATAAGGAWLAWVDRRGADADVYATRFDAAGALEPGWSAGGDAIA</sequence>
<name>A0A933W1T2_UNCEI</name>
<evidence type="ECO:0000313" key="1">
    <source>
        <dbReference type="EMBL" id="MBI5169375.1"/>
    </source>
</evidence>